<feature type="coiled-coil region" evidence="11">
    <location>
        <begin position="50"/>
        <end position="77"/>
    </location>
</feature>
<keyword evidence="4 13" id="KW-0812">Transmembrane</keyword>
<evidence type="ECO:0000256" key="4">
    <source>
        <dbReference type="ARBA" id="ARBA00022692"/>
    </source>
</evidence>
<evidence type="ECO:0000313" key="16">
    <source>
        <dbReference type="Proteomes" id="UP000749293"/>
    </source>
</evidence>
<dbReference type="FunFam" id="1.20.58.90:FF:000012">
    <property type="entry name" value="SNARE domain protein"/>
    <property type="match status" value="1"/>
</dbReference>
<evidence type="ECO:0000259" key="14">
    <source>
        <dbReference type="PROSITE" id="PS50192"/>
    </source>
</evidence>
<dbReference type="CDD" id="cd21444">
    <property type="entry name" value="SNARE_NTD_Tlg1p-like"/>
    <property type="match status" value="1"/>
</dbReference>
<accession>A0A9P5D3E8</accession>
<dbReference type="SUPFAM" id="SSF47661">
    <property type="entry name" value="t-snare proteins"/>
    <property type="match status" value="1"/>
</dbReference>
<evidence type="ECO:0000256" key="10">
    <source>
        <dbReference type="ARBA" id="ARBA00073343"/>
    </source>
</evidence>
<dbReference type="CDD" id="cd15851">
    <property type="entry name" value="SNARE_Syntaxin6"/>
    <property type="match status" value="1"/>
</dbReference>
<dbReference type="PROSITE" id="PS50192">
    <property type="entry name" value="T_SNARE"/>
    <property type="match status" value="1"/>
</dbReference>
<dbReference type="AlphaFoldDB" id="A0A9P5D3E8"/>
<reference evidence="15" key="1">
    <citation type="submission" date="2020-03" db="EMBL/GenBank/DDBJ databases">
        <title>Site-based positive gene gene selection in Geosmithia morbida across the United States reveals a broad range of putative effectors and factors for local host and environmental adapation.</title>
        <authorList>
            <person name="Onufrak A."/>
            <person name="Murdoch R.W."/>
            <person name="Gazis R."/>
            <person name="Huff M."/>
            <person name="Staton M."/>
            <person name="Klingeman W."/>
            <person name="Hadziabdic D."/>
        </authorList>
    </citation>
    <scope>NUCLEOTIDE SEQUENCE</scope>
    <source>
        <strain evidence="15">1262</strain>
    </source>
</reference>
<dbReference type="OrthoDB" id="546861at2759"/>
<feature type="region of interest" description="Disordered" evidence="12">
    <location>
        <begin position="96"/>
        <end position="144"/>
    </location>
</feature>
<evidence type="ECO:0000256" key="1">
    <source>
        <dbReference type="ARBA" id="ARBA00004409"/>
    </source>
</evidence>
<dbReference type="InterPro" id="IPR048036">
    <property type="entry name" value="Tlg1p-like_N"/>
</dbReference>
<comment type="similarity">
    <text evidence="2">Belongs to the syntaxin family.</text>
</comment>
<name>A0A9P5D3E8_9HYPO</name>
<dbReference type="GO" id="GO:0015031">
    <property type="term" value="P:protein transport"/>
    <property type="evidence" value="ECO:0007669"/>
    <property type="project" value="UniProtKB-KW"/>
</dbReference>
<evidence type="ECO:0000256" key="6">
    <source>
        <dbReference type="ARBA" id="ARBA00022989"/>
    </source>
</evidence>
<protein>
    <recommendedName>
        <fullName evidence="10">t-SNARE affecting a late Golgi compartment protein 1</fullName>
    </recommendedName>
</protein>
<keyword evidence="3" id="KW-0813">Transport</keyword>
<dbReference type="Gene3D" id="1.20.5.110">
    <property type="match status" value="1"/>
</dbReference>
<evidence type="ECO:0000256" key="12">
    <source>
        <dbReference type="SAM" id="MobiDB-lite"/>
    </source>
</evidence>
<keyword evidence="6 13" id="KW-1133">Transmembrane helix</keyword>
<evidence type="ECO:0000256" key="5">
    <source>
        <dbReference type="ARBA" id="ARBA00022927"/>
    </source>
</evidence>
<evidence type="ECO:0000313" key="15">
    <source>
        <dbReference type="EMBL" id="KAF4120439.1"/>
    </source>
</evidence>
<dbReference type="Proteomes" id="UP000749293">
    <property type="component" value="Unassembled WGS sequence"/>
</dbReference>
<dbReference type="Pfam" id="PF09177">
    <property type="entry name" value="STX6_10_61_N"/>
    <property type="match status" value="1"/>
</dbReference>
<dbReference type="SUPFAM" id="SSF58038">
    <property type="entry name" value="SNARE fusion complex"/>
    <property type="match status" value="1"/>
</dbReference>
<dbReference type="RefSeq" id="XP_035319091.1">
    <property type="nucleotide sequence ID" value="XM_035464853.1"/>
</dbReference>
<dbReference type="InterPro" id="IPR015260">
    <property type="entry name" value="Syntaxin-6/10/61_N"/>
</dbReference>
<feature type="compositionally biased region" description="Gly residues" evidence="12">
    <location>
        <begin position="112"/>
        <end position="131"/>
    </location>
</feature>
<proteinExistence type="inferred from homology"/>
<keyword evidence="7" id="KW-0333">Golgi apparatus</keyword>
<evidence type="ECO:0000256" key="9">
    <source>
        <dbReference type="ARBA" id="ARBA00023136"/>
    </source>
</evidence>
<dbReference type="EMBL" id="JAANYQ010000016">
    <property type="protein sequence ID" value="KAF4120439.1"/>
    <property type="molecule type" value="Genomic_DNA"/>
</dbReference>
<evidence type="ECO:0000256" key="3">
    <source>
        <dbReference type="ARBA" id="ARBA00022448"/>
    </source>
</evidence>
<evidence type="ECO:0000256" key="2">
    <source>
        <dbReference type="ARBA" id="ARBA00009063"/>
    </source>
</evidence>
<gene>
    <name evidence="15" type="ORF">GMORB2_2875</name>
</gene>
<comment type="caution">
    <text evidence="15">The sequence shown here is derived from an EMBL/GenBank/DDBJ whole genome shotgun (WGS) entry which is preliminary data.</text>
</comment>
<keyword evidence="5" id="KW-0653">Protein transport</keyword>
<dbReference type="GO" id="GO:0048193">
    <property type="term" value="P:Golgi vesicle transport"/>
    <property type="evidence" value="ECO:0007669"/>
    <property type="project" value="InterPro"/>
</dbReference>
<sequence>MSSTNDEDPFLEVQRDVLDQIASTRSIFTSFLRIRSLAASDTSPELSSARSDLESALSSLSDDLDDLKASVEAVESNPSQFGLSQDEVARRKRLVDEIGGETEDMRDELRKQGGGASGGGGKAAGGAGGGNDLPDPNSFAVQDDYDPYGEFEQQQQQQIMREQDAQLDGVSTTVGNLRRQADDMGRELEEQREMLEVVDQAADRVGGRLQTGVERLNHIVRKNEDTLSSYCIGLLIFALIVLLVLLLML</sequence>
<dbReference type="GO" id="GO:0000139">
    <property type="term" value="C:Golgi membrane"/>
    <property type="evidence" value="ECO:0007669"/>
    <property type="project" value="UniProtKB-SubCell"/>
</dbReference>
<evidence type="ECO:0000256" key="7">
    <source>
        <dbReference type="ARBA" id="ARBA00023034"/>
    </source>
</evidence>
<keyword evidence="8 11" id="KW-0175">Coiled coil</keyword>
<dbReference type="SMART" id="SM00397">
    <property type="entry name" value="t_SNARE"/>
    <property type="match status" value="1"/>
</dbReference>
<evidence type="ECO:0000256" key="11">
    <source>
        <dbReference type="SAM" id="Coils"/>
    </source>
</evidence>
<dbReference type="InterPro" id="IPR000727">
    <property type="entry name" value="T_SNARE_dom"/>
</dbReference>
<keyword evidence="9 13" id="KW-0472">Membrane</keyword>
<dbReference type="InterPro" id="IPR010989">
    <property type="entry name" value="SNARE"/>
</dbReference>
<dbReference type="GeneID" id="55969105"/>
<dbReference type="PANTHER" id="PTHR12791">
    <property type="entry name" value="GOLGI SNARE BET1-RELATED"/>
    <property type="match status" value="1"/>
</dbReference>
<dbReference type="FunFam" id="1.20.5.110:FF:000006">
    <property type="entry name" value="Syntaxin 6"/>
    <property type="match status" value="1"/>
</dbReference>
<feature type="domain" description="T-SNARE coiled-coil homology" evidence="14">
    <location>
        <begin position="157"/>
        <end position="219"/>
    </location>
</feature>
<comment type="subcellular location">
    <subcellularLocation>
        <location evidence="1">Golgi apparatus membrane</location>
        <topology evidence="1">Single-pass type IV membrane protein</topology>
    </subcellularLocation>
</comment>
<dbReference type="Gene3D" id="1.20.58.90">
    <property type="match status" value="1"/>
</dbReference>
<organism evidence="15 16">
    <name type="scientific">Geosmithia morbida</name>
    <dbReference type="NCBI Taxonomy" id="1094350"/>
    <lineage>
        <taxon>Eukaryota</taxon>
        <taxon>Fungi</taxon>
        <taxon>Dikarya</taxon>
        <taxon>Ascomycota</taxon>
        <taxon>Pezizomycotina</taxon>
        <taxon>Sordariomycetes</taxon>
        <taxon>Hypocreomycetidae</taxon>
        <taxon>Hypocreales</taxon>
        <taxon>Bionectriaceae</taxon>
        <taxon>Geosmithia</taxon>
    </lineage>
</organism>
<feature type="transmembrane region" description="Helical" evidence="13">
    <location>
        <begin position="227"/>
        <end position="248"/>
    </location>
</feature>
<evidence type="ECO:0000256" key="8">
    <source>
        <dbReference type="ARBA" id="ARBA00023054"/>
    </source>
</evidence>
<keyword evidence="16" id="KW-1185">Reference proteome</keyword>
<evidence type="ECO:0000256" key="13">
    <source>
        <dbReference type="SAM" id="Phobius"/>
    </source>
</evidence>